<dbReference type="GO" id="GO:0006412">
    <property type="term" value="P:translation"/>
    <property type="evidence" value="ECO:0007669"/>
    <property type="project" value="UniProtKB-UniRule"/>
</dbReference>
<proteinExistence type="inferred from homology"/>
<protein>
    <recommendedName>
        <fullName evidence="4 5">Small ribosomal subunit protein uS2</fullName>
    </recommendedName>
</protein>
<dbReference type="CDD" id="cd01425">
    <property type="entry name" value="RPS2"/>
    <property type="match status" value="1"/>
</dbReference>
<dbReference type="AlphaFoldDB" id="A0A2M7CQR4"/>
<dbReference type="NCBIfam" id="TIGR01011">
    <property type="entry name" value="rpsB_bact"/>
    <property type="match status" value="1"/>
</dbReference>
<accession>A0A2M7CQR4</accession>
<sequence length="247" mass="27862">MINDTQSQLNTENTELAEETSAADIELVKEMIKAGVVYGHKKTKTNPKFKKYILTTRSGMEIIDLVKTLPMIDIAAEFLKNQIKAGKMVLLVGLQPASQSALEMVAEKFNLPRVKNRWIGGLLTNFKAISGRIEHFKKIQAGIEKGEFDKYTKKERVMINKDIFRMKRMFGGLENLTKPVETLFIIDTSIKGHMTAVREARIMNIPIVAIIDSDDNPDFINYPIPANDHAKASVDWVVSRIVNKLIS</sequence>
<evidence type="ECO:0000256" key="5">
    <source>
        <dbReference type="HAMAP-Rule" id="MF_00291"/>
    </source>
</evidence>
<dbReference type="HAMAP" id="MF_00291_B">
    <property type="entry name" value="Ribosomal_uS2_B"/>
    <property type="match status" value="1"/>
</dbReference>
<keyword evidence="2 5" id="KW-0689">Ribosomal protein</keyword>
<evidence type="ECO:0000256" key="2">
    <source>
        <dbReference type="ARBA" id="ARBA00022980"/>
    </source>
</evidence>
<dbReference type="PANTHER" id="PTHR12534">
    <property type="entry name" value="30S RIBOSOMAL PROTEIN S2 PROKARYOTIC AND ORGANELLAR"/>
    <property type="match status" value="1"/>
</dbReference>
<dbReference type="InterPro" id="IPR023591">
    <property type="entry name" value="Ribosomal_uS2_flav_dom_sf"/>
</dbReference>
<dbReference type="InterPro" id="IPR005706">
    <property type="entry name" value="Ribosomal_uS2_bac/mit/plastid"/>
</dbReference>
<evidence type="ECO:0000313" key="7">
    <source>
        <dbReference type="Proteomes" id="UP000230595"/>
    </source>
</evidence>
<name>A0A2M7CQR4_9BACT</name>
<dbReference type="PRINTS" id="PR00395">
    <property type="entry name" value="RIBOSOMALS2"/>
</dbReference>
<organism evidence="6 7">
    <name type="scientific">Candidatus Wolfebacteria bacterium CG02_land_8_20_14_3_00_37_12</name>
    <dbReference type="NCBI Taxonomy" id="1975066"/>
    <lineage>
        <taxon>Bacteria</taxon>
        <taxon>Candidatus Wolfeibacteriota</taxon>
    </lineage>
</organism>
<dbReference type="SUPFAM" id="SSF52313">
    <property type="entry name" value="Ribosomal protein S2"/>
    <property type="match status" value="1"/>
</dbReference>
<comment type="similarity">
    <text evidence="1 5">Belongs to the universal ribosomal protein uS2 family.</text>
</comment>
<dbReference type="EMBL" id="PEUH01000004">
    <property type="protein sequence ID" value="PIV32001.1"/>
    <property type="molecule type" value="Genomic_DNA"/>
</dbReference>
<gene>
    <name evidence="5 6" type="primary">rpsB</name>
    <name evidence="6" type="ORF">COS33_00195</name>
</gene>
<evidence type="ECO:0000256" key="1">
    <source>
        <dbReference type="ARBA" id="ARBA00006242"/>
    </source>
</evidence>
<dbReference type="Gene3D" id="1.10.287.610">
    <property type="entry name" value="Helix hairpin bin"/>
    <property type="match status" value="1"/>
</dbReference>
<dbReference type="GO" id="GO:0022627">
    <property type="term" value="C:cytosolic small ribosomal subunit"/>
    <property type="evidence" value="ECO:0007669"/>
    <property type="project" value="TreeGrafter"/>
</dbReference>
<keyword evidence="3 5" id="KW-0687">Ribonucleoprotein</keyword>
<evidence type="ECO:0000256" key="4">
    <source>
        <dbReference type="ARBA" id="ARBA00035256"/>
    </source>
</evidence>
<dbReference type="GO" id="GO:0003735">
    <property type="term" value="F:structural constituent of ribosome"/>
    <property type="evidence" value="ECO:0007669"/>
    <property type="project" value="InterPro"/>
</dbReference>
<dbReference type="InterPro" id="IPR001865">
    <property type="entry name" value="Ribosomal_uS2"/>
</dbReference>
<dbReference type="Gene3D" id="3.40.50.10490">
    <property type="entry name" value="Glucose-6-phosphate isomerase like protein, domain 1"/>
    <property type="match status" value="1"/>
</dbReference>
<dbReference type="PANTHER" id="PTHR12534:SF0">
    <property type="entry name" value="SMALL RIBOSOMAL SUBUNIT PROTEIN US2M"/>
    <property type="match status" value="1"/>
</dbReference>
<evidence type="ECO:0000256" key="3">
    <source>
        <dbReference type="ARBA" id="ARBA00023274"/>
    </source>
</evidence>
<dbReference type="Pfam" id="PF00318">
    <property type="entry name" value="Ribosomal_S2"/>
    <property type="match status" value="1"/>
</dbReference>
<comment type="caution">
    <text evidence="6">The sequence shown here is derived from an EMBL/GenBank/DDBJ whole genome shotgun (WGS) entry which is preliminary data.</text>
</comment>
<dbReference type="Proteomes" id="UP000230595">
    <property type="component" value="Unassembled WGS sequence"/>
</dbReference>
<evidence type="ECO:0000313" key="6">
    <source>
        <dbReference type="EMBL" id="PIV32001.1"/>
    </source>
</evidence>
<reference evidence="7" key="1">
    <citation type="submission" date="2017-09" db="EMBL/GenBank/DDBJ databases">
        <title>Depth-based differentiation of microbial function through sediment-hosted aquifers and enrichment of novel symbionts in the deep terrestrial subsurface.</title>
        <authorList>
            <person name="Probst A.J."/>
            <person name="Ladd B."/>
            <person name="Jarett J.K."/>
            <person name="Geller-Mcgrath D.E."/>
            <person name="Sieber C.M.K."/>
            <person name="Emerson J.B."/>
            <person name="Anantharaman K."/>
            <person name="Thomas B.C."/>
            <person name="Malmstrom R."/>
            <person name="Stieglmeier M."/>
            <person name="Klingl A."/>
            <person name="Woyke T."/>
            <person name="Ryan C.M."/>
            <person name="Banfield J.F."/>
        </authorList>
    </citation>
    <scope>NUCLEOTIDE SEQUENCE [LARGE SCALE GENOMIC DNA]</scope>
</reference>